<protein>
    <submittedName>
        <fullName evidence="1">Uncharacterized protein</fullName>
    </submittedName>
</protein>
<accession>A0A8S5MUB0</accession>
<sequence>MRYPVSWEALQARGGLSGRRRRSNNVRLRVATTSWNPLQGRAGPGQLNQPSTIIWVTEWTGGTPRYLARSRGGATYRRVSEQS</sequence>
<proteinExistence type="predicted"/>
<evidence type="ECO:0000313" key="1">
    <source>
        <dbReference type="EMBL" id="DAD85965.1"/>
    </source>
</evidence>
<dbReference type="EMBL" id="BK014991">
    <property type="protein sequence ID" value="DAD85965.1"/>
    <property type="molecule type" value="Genomic_DNA"/>
</dbReference>
<organism evidence="1">
    <name type="scientific">Phage sp. ct4bw6</name>
    <dbReference type="NCBI Taxonomy" id="2826747"/>
    <lineage>
        <taxon>Viruses</taxon>
    </lineage>
</organism>
<reference evidence="1" key="1">
    <citation type="journal article" date="2021" name="Proc. Natl. Acad. Sci. U.S.A.">
        <title>A Catalog of Tens of Thousands of Viruses from Human Metagenomes Reveals Hidden Associations with Chronic Diseases.</title>
        <authorList>
            <person name="Tisza M.J."/>
            <person name="Buck C.B."/>
        </authorList>
    </citation>
    <scope>NUCLEOTIDE SEQUENCE</scope>
    <source>
        <strain evidence="1">Ct4bw6</strain>
    </source>
</reference>
<name>A0A8S5MUB0_9VIRU</name>